<reference evidence="1 2" key="1">
    <citation type="journal article" date="2022" name="DNA Res.">
        <title>Chromosomal-level genome assembly of the orchid tree Bauhinia variegata (Leguminosae; Cercidoideae) supports the allotetraploid origin hypothesis of Bauhinia.</title>
        <authorList>
            <person name="Zhong Y."/>
            <person name="Chen Y."/>
            <person name="Zheng D."/>
            <person name="Pang J."/>
            <person name="Liu Y."/>
            <person name="Luo S."/>
            <person name="Meng S."/>
            <person name="Qian L."/>
            <person name="Wei D."/>
            <person name="Dai S."/>
            <person name="Zhou R."/>
        </authorList>
    </citation>
    <scope>NUCLEOTIDE SEQUENCE [LARGE SCALE GENOMIC DNA]</scope>
    <source>
        <strain evidence="1">BV-YZ2020</strain>
    </source>
</reference>
<comment type="caution">
    <text evidence="1">The sequence shown here is derived from an EMBL/GenBank/DDBJ whole genome shotgun (WGS) entry which is preliminary data.</text>
</comment>
<accession>A0ACB9MXE4</accession>
<gene>
    <name evidence="1" type="ORF">L6164_020930</name>
</gene>
<organism evidence="1 2">
    <name type="scientific">Bauhinia variegata</name>
    <name type="common">Purple orchid tree</name>
    <name type="synonym">Phanera variegata</name>
    <dbReference type="NCBI Taxonomy" id="167791"/>
    <lineage>
        <taxon>Eukaryota</taxon>
        <taxon>Viridiplantae</taxon>
        <taxon>Streptophyta</taxon>
        <taxon>Embryophyta</taxon>
        <taxon>Tracheophyta</taxon>
        <taxon>Spermatophyta</taxon>
        <taxon>Magnoliopsida</taxon>
        <taxon>eudicotyledons</taxon>
        <taxon>Gunneridae</taxon>
        <taxon>Pentapetalae</taxon>
        <taxon>rosids</taxon>
        <taxon>fabids</taxon>
        <taxon>Fabales</taxon>
        <taxon>Fabaceae</taxon>
        <taxon>Cercidoideae</taxon>
        <taxon>Cercideae</taxon>
        <taxon>Bauhiniinae</taxon>
        <taxon>Bauhinia</taxon>
    </lineage>
</organism>
<sequence length="70" mass="7687">MAVTIKAHNSPLGPKLSIELNISSLPLVFSPFTVVRLEPPQFVGEGKRGRNGRRGQNRQDGLTNQFTANQ</sequence>
<dbReference type="Proteomes" id="UP000828941">
    <property type="component" value="Chromosome 8"/>
</dbReference>
<evidence type="ECO:0000313" key="2">
    <source>
        <dbReference type="Proteomes" id="UP000828941"/>
    </source>
</evidence>
<evidence type="ECO:0000313" key="1">
    <source>
        <dbReference type="EMBL" id="KAI4328590.1"/>
    </source>
</evidence>
<keyword evidence="2" id="KW-1185">Reference proteome</keyword>
<proteinExistence type="predicted"/>
<name>A0ACB9MXE4_BAUVA</name>
<protein>
    <submittedName>
        <fullName evidence="1">Uncharacterized protein</fullName>
    </submittedName>
</protein>
<dbReference type="EMBL" id="CM039433">
    <property type="protein sequence ID" value="KAI4328590.1"/>
    <property type="molecule type" value="Genomic_DNA"/>
</dbReference>